<dbReference type="PANTHER" id="PTHR40088">
    <property type="entry name" value="PECTATE LYASE (EUROFUNG)"/>
    <property type="match status" value="1"/>
</dbReference>
<evidence type="ECO:0000259" key="4">
    <source>
        <dbReference type="Pfam" id="PF13229"/>
    </source>
</evidence>
<dbReference type="SMART" id="SM00710">
    <property type="entry name" value="PbH1"/>
    <property type="match status" value="4"/>
</dbReference>
<evidence type="ECO:0000256" key="3">
    <source>
        <dbReference type="ARBA" id="ARBA00022729"/>
    </source>
</evidence>
<protein>
    <submittedName>
        <fullName evidence="5">Hemolysin-type calcium-binding region</fullName>
    </submittedName>
</protein>
<organism evidence="5 6">
    <name type="scientific">Tolypothrix tenuis PCC 7101</name>
    <dbReference type="NCBI Taxonomy" id="231146"/>
    <lineage>
        <taxon>Bacteria</taxon>
        <taxon>Bacillati</taxon>
        <taxon>Cyanobacteriota</taxon>
        <taxon>Cyanophyceae</taxon>
        <taxon>Nostocales</taxon>
        <taxon>Tolypothrichaceae</taxon>
        <taxon>Tolypothrix</taxon>
    </lineage>
</organism>
<dbReference type="AlphaFoldDB" id="A0A1Z4MXE4"/>
<dbReference type="InterPro" id="IPR012334">
    <property type="entry name" value="Pectin_lyas_fold"/>
</dbReference>
<gene>
    <name evidence="5" type="ORF">NIES37_20290</name>
</gene>
<reference evidence="5 6" key="1">
    <citation type="submission" date="2017-06" db="EMBL/GenBank/DDBJ databases">
        <title>Genome sequencing of cyanobaciteial culture collection at National Institute for Environmental Studies (NIES).</title>
        <authorList>
            <person name="Hirose Y."/>
            <person name="Shimura Y."/>
            <person name="Fujisawa T."/>
            <person name="Nakamura Y."/>
            <person name="Kawachi M."/>
        </authorList>
    </citation>
    <scope>NUCLEOTIDE SEQUENCE [LARGE SCALE GENOMIC DNA]</scope>
    <source>
        <strain evidence="5 6">NIES-37</strain>
    </source>
</reference>
<evidence type="ECO:0000313" key="5">
    <source>
        <dbReference type="EMBL" id="BAY98081.1"/>
    </source>
</evidence>
<dbReference type="EMBL" id="AP018248">
    <property type="protein sequence ID" value="BAY98081.1"/>
    <property type="molecule type" value="Genomic_DNA"/>
</dbReference>
<dbReference type="NCBIfam" id="NF041518">
    <property type="entry name" value="choice_anch_Q"/>
    <property type="match status" value="1"/>
</dbReference>
<dbReference type="Pfam" id="PF13229">
    <property type="entry name" value="Beta_helix"/>
    <property type="match status" value="1"/>
</dbReference>
<keyword evidence="2" id="KW-0964">Secreted</keyword>
<dbReference type="Gene3D" id="2.160.20.10">
    <property type="entry name" value="Single-stranded right-handed beta-helix, Pectin lyase-like"/>
    <property type="match status" value="1"/>
</dbReference>
<feature type="domain" description="Right handed beta helix" evidence="4">
    <location>
        <begin position="139"/>
        <end position="243"/>
    </location>
</feature>
<accession>A0A1Z4MXE4</accession>
<dbReference type="InterPro" id="IPR059226">
    <property type="entry name" value="Choice_anch_Q_dom"/>
</dbReference>
<name>A0A1Z4MXE4_9CYAN</name>
<dbReference type="GO" id="GO:0016837">
    <property type="term" value="F:carbon-oxygen lyase activity, acting on polysaccharides"/>
    <property type="evidence" value="ECO:0007669"/>
    <property type="project" value="TreeGrafter"/>
</dbReference>
<dbReference type="InterPro" id="IPR039448">
    <property type="entry name" value="Beta_helix"/>
</dbReference>
<dbReference type="NCBIfam" id="TIGR03804">
    <property type="entry name" value="para_beta_helix"/>
    <property type="match status" value="1"/>
</dbReference>
<dbReference type="Proteomes" id="UP000218785">
    <property type="component" value="Chromosome"/>
</dbReference>
<evidence type="ECO:0000256" key="1">
    <source>
        <dbReference type="ARBA" id="ARBA00004613"/>
    </source>
</evidence>
<comment type="subcellular location">
    <subcellularLocation>
        <location evidence="1">Secreted</location>
    </subcellularLocation>
</comment>
<dbReference type="InterPro" id="IPR006626">
    <property type="entry name" value="PbH1"/>
</dbReference>
<dbReference type="InterPro" id="IPR022441">
    <property type="entry name" value="Para_beta_helix_rpt-2"/>
</dbReference>
<dbReference type="KEGG" id="ttq:NIES37_20290"/>
<dbReference type="SUPFAM" id="SSF51126">
    <property type="entry name" value="Pectin lyase-like"/>
    <property type="match status" value="1"/>
</dbReference>
<dbReference type="GO" id="GO:0005576">
    <property type="term" value="C:extracellular region"/>
    <property type="evidence" value="ECO:0007669"/>
    <property type="project" value="UniProtKB-SubCell"/>
</dbReference>
<evidence type="ECO:0000313" key="6">
    <source>
        <dbReference type="Proteomes" id="UP000218785"/>
    </source>
</evidence>
<keyword evidence="3" id="KW-0732">Signal</keyword>
<keyword evidence="6" id="KW-1185">Reference proteome</keyword>
<evidence type="ECO:0000256" key="2">
    <source>
        <dbReference type="ARBA" id="ARBA00022525"/>
    </source>
</evidence>
<dbReference type="PANTHER" id="PTHR40088:SF2">
    <property type="entry name" value="SECRETED SUGAR HYDROLASE"/>
    <property type="match status" value="1"/>
</dbReference>
<dbReference type="RefSeq" id="WP_096575235.1">
    <property type="nucleotide sequence ID" value="NZ_CAWNJS010000001.1"/>
</dbReference>
<dbReference type="InterPro" id="IPR011050">
    <property type="entry name" value="Pectin_lyase_fold/virulence"/>
</dbReference>
<dbReference type="InterPro" id="IPR052052">
    <property type="entry name" value="Polysaccharide_Lyase_9"/>
</dbReference>
<sequence length="475" mass="52188">MFLDQPVAITQPVNLGNAAKLQAEYADNADLSTAKLTNTQNNSTTKLALSNTGNTYFVSGTGNDNNNGLKESSAFRTLQKAADLVKAGDTVYIMNGTYTQANPNQEIMVINKKQGTPNARITFKAYPGHSPFIKSRNWTAIKLLGSSYITIEGLTLEGNNDNITLQYAQQQKYNYNNPQTAGNGIEIRDFSHHVIIRNNRVSKFGGTGISSIKADYLTYENNVVFQNCWYSPWGANPMGMMYNWNSDNNTSQYKMIIQGNTLYDNKSLIPWKDAGKVTEGHGIIIDDSLNTQQNSLHQRYQGKTLVANNVVYRNGAAGIHVYSSAYVDVVNNTTYQNGQYPDTQQYGEISVIESDQVKVFNNIMYARKDGEVNNVAKSKNFQYAYNLVYNSSKFNGSLTQNLVGKDPLFSDPTKANFTLRSGSSAIDTGTKTFNGVNAPTIDKLGLNRPQDGDGRGGAIIDIGALEVAAKAAFAR</sequence>
<proteinExistence type="predicted"/>